<dbReference type="PROSITE" id="PS50076">
    <property type="entry name" value="DNAJ_2"/>
    <property type="match status" value="1"/>
</dbReference>
<dbReference type="EMBL" id="CP119961">
    <property type="protein sequence ID" value="WFD39407.1"/>
    <property type="molecule type" value="Genomic_DNA"/>
</dbReference>
<organism evidence="8 9">
    <name type="scientific">Malassezia japonica</name>
    <dbReference type="NCBI Taxonomy" id="223818"/>
    <lineage>
        <taxon>Eukaryota</taxon>
        <taxon>Fungi</taxon>
        <taxon>Dikarya</taxon>
        <taxon>Basidiomycota</taxon>
        <taxon>Ustilaginomycotina</taxon>
        <taxon>Malasseziomycetes</taxon>
        <taxon>Malasseziales</taxon>
        <taxon>Malasseziaceae</taxon>
        <taxon>Malassezia</taxon>
    </lineage>
</organism>
<evidence type="ECO:0000259" key="7">
    <source>
        <dbReference type="PROSITE" id="PS50076"/>
    </source>
</evidence>
<feature type="domain" description="J" evidence="7">
    <location>
        <begin position="427"/>
        <end position="488"/>
    </location>
</feature>
<feature type="chain" id="PRO_5042149035" description="J domain-containing protein" evidence="6">
    <location>
        <begin position="24"/>
        <end position="536"/>
    </location>
</feature>
<dbReference type="GO" id="GO:0034975">
    <property type="term" value="P:protein folding in endoplasmic reticulum"/>
    <property type="evidence" value="ECO:0007669"/>
    <property type="project" value="TreeGrafter"/>
</dbReference>
<dbReference type="InterPro" id="IPR051727">
    <property type="entry name" value="DnaJ_C3_Co-chaperones"/>
</dbReference>
<name>A0AAF0F2N3_9BASI</name>
<dbReference type="InterPro" id="IPR011990">
    <property type="entry name" value="TPR-like_helical_dom_sf"/>
</dbReference>
<keyword evidence="2 6" id="KW-0732">Signal</keyword>
<evidence type="ECO:0000313" key="9">
    <source>
        <dbReference type="Proteomes" id="UP001217754"/>
    </source>
</evidence>
<protein>
    <recommendedName>
        <fullName evidence="7">J domain-containing protein</fullName>
    </recommendedName>
</protein>
<reference evidence="8" key="1">
    <citation type="submission" date="2023-03" db="EMBL/GenBank/DDBJ databases">
        <title>Mating type loci evolution in Malassezia.</title>
        <authorList>
            <person name="Coelho M.A."/>
        </authorList>
    </citation>
    <scope>NUCLEOTIDE SEQUENCE</scope>
    <source>
        <strain evidence="8">CBS 9431</strain>
    </source>
</reference>
<dbReference type="InterPro" id="IPR036869">
    <property type="entry name" value="J_dom_sf"/>
</dbReference>
<dbReference type="Gene3D" id="1.25.40.10">
    <property type="entry name" value="Tetratricopeptide repeat domain"/>
    <property type="match status" value="1"/>
</dbReference>
<evidence type="ECO:0000256" key="1">
    <source>
        <dbReference type="ARBA" id="ARBA00004240"/>
    </source>
</evidence>
<dbReference type="GO" id="GO:0051787">
    <property type="term" value="F:misfolded protein binding"/>
    <property type="evidence" value="ECO:0007669"/>
    <property type="project" value="TreeGrafter"/>
</dbReference>
<accession>A0AAF0F2N3</accession>
<dbReference type="Pfam" id="PF00226">
    <property type="entry name" value="DnaJ"/>
    <property type="match status" value="1"/>
</dbReference>
<keyword evidence="4" id="KW-0802">TPR repeat</keyword>
<dbReference type="Pfam" id="PF13432">
    <property type="entry name" value="TPR_16"/>
    <property type="match status" value="1"/>
</dbReference>
<dbReference type="PANTHER" id="PTHR44140:SF2">
    <property type="entry name" value="LD25575P"/>
    <property type="match status" value="1"/>
</dbReference>
<evidence type="ECO:0000256" key="6">
    <source>
        <dbReference type="SAM" id="SignalP"/>
    </source>
</evidence>
<keyword evidence="3" id="KW-0256">Endoplasmic reticulum</keyword>
<dbReference type="RefSeq" id="XP_060122304.1">
    <property type="nucleotide sequence ID" value="XM_060266321.1"/>
</dbReference>
<dbReference type="GO" id="GO:0051087">
    <property type="term" value="F:protein-folding chaperone binding"/>
    <property type="evidence" value="ECO:0007669"/>
    <property type="project" value="TreeGrafter"/>
</dbReference>
<dbReference type="SMART" id="SM00271">
    <property type="entry name" value="DnaJ"/>
    <property type="match status" value="1"/>
</dbReference>
<evidence type="ECO:0000256" key="3">
    <source>
        <dbReference type="ARBA" id="ARBA00022824"/>
    </source>
</evidence>
<dbReference type="GeneID" id="85226035"/>
<keyword evidence="9" id="KW-1185">Reference proteome</keyword>
<evidence type="ECO:0000313" key="8">
    <source>
        <dbReference type="EMBL" id="WFD39407.1"/>
    </source>
</evidence>
<dbReference type="PRINTS" id="PR00625">
    <property type="entry name" value="JDOMAIN"/>
</dbReference>
<dbReference type="SUPFAM" id="SSF46565">
    <property type="entry name" value="Chaperone J-domain"/>
    <property type="match status" value="1"/>
</dbReference>
<evidence type="ECO:0000256" key="4">
    <source>
        <dbReference type="PROSITE-ProRule" id="PRU00339"/>
    </source>
</evidence>
<dbReference type="SUPFAM" id="SSF48452">
    <property type="entry name" value="TPR-like"/>
    <property type="match status" value="2"/>
</dbReference>
<gene>
    <name evidence="8" type="ORF">MJAP1_002384</name>
</gene>
<dbReference type="AlphaFoldDB" id="A0AAF0F2N3"/>
<evidence type="ECO:0000256" key="5">
    <source>
        <dbReference type="SAM" id="MobiDB-lite"/>
    </source>
</evidence>
<feature type="signal peptide" evidence="6">
    <location>
        <begin position="1"/>
        <end position="23"/>
    </location>
</feature>
<dbReference type="PROSITE" id="PS50005">
    <property type="entry name" value="TPR"/>
    <property type="match status" value="1"/>
</dbReference>
<dbReference type="InterPro" id="IPR019734">
    <property type="entry name" value="TPR_rpt"/>
</dbReference>
<dbReference type="Proteomes" id="UP001217754">
    <property type="component" value="Chromosome 4"/>
</dbReference>
<dbReference type="GO" id="GO:0005783">
    <property type="term" value="C:endoplasmic reticulum"/>
    <property type="evidence" value="ECO:0007669"/>
    <property type="project" value="UniProtKB-SubCell"/>
</dbReference>
<proteinExistence type="predicted"/>
<sequence>MFSMHRILRVSLALVALLAVVLAEETRTATDLLRQANAALTSYDYAGALEAFDEAITLDPTSYLSYFRRSTAQQALGRTSAALADLDATLERNAEFAKAYLQQARIHLKEGEYKAALDVLKRMTKHIKKDQEKDLAQEKELRAQVKHASDLSQRLAKLASDKKHAVECIAVASELIKIAPNDLGARQHRATCHLTHGELDEAVTDWSRIAALAPSTELQLRLSFLSYYVLGEYDSQMRKAGLSHLKACLHNDPDNKQCIKAHKQLRKIDKALAKAHKFAEASSWTAVVSALKGPKVGGPTILEDVERVLSSAAEPNSDGVTLLPPTLTKPMEKSELVIEIDTLYCRAYVGQNLFKKAMPFCDKLLQHDPNSLPALVAKGEDHMANQRYEEAVQVLNQAFTATQQTDRDIHQRLVKAQKLLKQSKSKDYYKTLGVARDADDRTIKKAYRRLAREHHPDKGGSQEKMAEINEAFGVLGDPELRARFDQGDDPNDPTGGQSYEQGFGGHGDAFAQMFQNAAFQQFARGHGGGQQFHFSF</sequence>
<evidence type="ECO:0000256" key="2">
    <source>
        <dbReference type="ARBA" id="ARBA00022729"/>
    </source>
</evidence>
<dbReference type="PANTHER" id="PTHR44140">
    <property type="entry name" value="LD25575P"/>
    <property type="match status" value="1"/>
</dbReference>
<dbReference type="InterPro" id="IPR001623">
    <property type="entry name" value="DnaJ_domain"/>
</dbReference>
<dbReference type="CDD" id="cd06257">
    <property type="entry name" value="DnaJ"/>
    <property type="match status" value="1"/>
</dbReference>
<dbReference type="SMART" id="SM00028">
    <property type="entry name" value="TPR"/>
    <property type="match status" value="6"/>
</dbReference>
<comment type="subcellular location">
    <subcellularLocation>
        <location evidence="1">Endoplasmic reticulum</location>
    </subcellularLocation>
</comment>
<dbReference type="Pfam" id="PF14559">
    <property type="entry name" value="TPR_19"/>
    <property type="match status" value="1"/>
</dbReference>
<dbReference type="Gene3D" id="1.10.287.110">
    <property type="entry name" value="DnaJ domain"/>
    <property type="match status" value="1"/>
</dbReference>
<feature type="region of interest" description="Disordered" evidence="5">
    <location>
        <begin position="481"/>
        <end position="505"/>
    </location>
</feature>
<feature type="repeat" description="TPR" evidence="4">
    <location>
        <begin position="29"/>
        <end position="62"/>
    </location>
</feature>